<name>A0ACC2G5N9_DALPE</name>
<gene>
    <name evidence="1" type="ORF">DPEC_G00208430</name>
</gene>
<sequence>MNCSSSSLKNVSYTPQIVDSVKFTTAFVNNLIVVLVWLSLTCINSSVIATFFKNRVFYENPRYILFIHMVINDAIQLTISVILFLLSYIVYTINVSLCCIFILLGIFTTRITPLSLASMALERYVAICKPLRHPQICTVRHTYILIGFIWFICVGTDICDIFVTMATESLSFFYSTVFCFRPNVFKDPILSYKKKVIDIIHFSCVFLTLVYTYLQIMFAARAVSSEQKSAQRARNTILIHGGQLLLCMLSYISSSVEMLLLIVFPSNAREIRMANYIVIFIFPRYLSPLIYGVRDKTFRKYLKSYFVCDQHKVGLRRVNHSRGRKINVF</sequence>
<protein>
    <submittedName>
        <fullName evidence="1">Uncharacterized protein</fullName>
    </submittedName>
</protein>
<dbReference type="Proteomes" id="UP001157502">
    <property type="component" value="Chromosome 17"/>
</dbReference>
<reference evidence="1" key="1">
    <citation type="submission" date="2021-05" db="EMBL/GenBank/DDBJ databases">
        <authorList>
            <person name="Pan Q."/>
            <person name="Jouanno E."/>
            <person name="Zahm M."/>
            <person name="Klopp C."/>
            <person name="Cabau C."/>
            <person name="Louis A."/>
            <person name="Berthelot C."/>
            <person name="Parey E."/>
            <person name="Roest Crollius H."/>
            <person name="Montfort J."/>
            <person name="Robinson-Rechavi M."/>
            <person name="Bouchez O."/>
            <person name="Lampietro C."/>
            <person name="Lopez Roques C."/>
            <person name="Donnadieu C."/>
            <person name="Postlethwait J."/>
            <person name="Bobe J."/>
            <person name="Dillon D."/>
            <person name="Chandos A."/>
            <person name="von Hippel F."/>
            <person name="Guiguen Y."/>
        </authorList>
    </citation>
    <scope>NUCLEOTIDE SEQUENCE</scope>
    <source>
        <strain evidence="1">YG-Jan2019</strain>
    </source>
</reference>
<evidence type="ECO:0000313" key="2">
    <source>
        <dbReference type="Proteomes" id="UP001157502"/>
    </source>
</evidence>
<organism evidence="1 2">
    <name type="scientific">Dallia pectoralis</name>
    <name type="common">Alaska blackfish</name>
    <dbReference type="NCBI Taxonomy" id="75939"/>
    <lineage>
        <taxon>Eukaryota</taxon>
        <taxon>Metazoa</taxon>
        <taxon>Chordata</taxon>
        <taxon>Craniata</taxon>
        <taxon>Vertebrata</taxon>
        <taxon>Euteleostomi</taxon>
        <taxon>Actinopterygii</taxon>
        <taxon>Neopterygii</taxon>
        <taxon>Teleostei</taxon>
        <taxon>Protacanthopterygii</taxon>
        <taxon>Esociformes</taxon>
        <taxon>Umbridae</taxon>
        <taxon>Dallia</taxon>
    </lineage>
</organism>
<keyword evidence="2" id="KW-1185">Reference proteome</keyword>
<accession>A0ACC2G5N9</accession>
<proteinExistence type="predicted"/>
<dbReference type="EMBL" id="CM055744">
    <property type="protein sequence ID" value="KAJ7998780.1"/>
    <property type="molecule type" value="Genomic_DNA"/>
</dbReference>
<evidence type="ECO:0000313" key="1">
    <source>
        <dbReference type="EMBL" id="KAJ7998780.1"/>
    </source>
</evidence>
<comment type="caution">
    <text evidence="1">The sequence shown here is derived from an EMBL/GenBank/DDBJ whole genome shotgun (WGS) entry which is preliminary data.</text>
</comment>